<dbReference type="PANTHER" id="PTHR44329">
    <property type="entry name" value="SERINE/THREONINE-PROTEIN KINASE TNNI3K-RELATED"/>
    <property type="match status" value="1"/>
</dbReference>
<dbReference type="Gene3D" id="3.30.200.20">
    <property type="entry name" value="Phosphorylase Kinase, domain 1"/>
    <property type="match status" value="1"/>
</dbReference>
<dbReference type="Gene3D" id="1.10.510.10">
    <property type="entry name" value="Transferase(Phosphotransferase) domain 1"/>
    <property type="match status" value="1"/>
</dbReference>
<dbReference type="AlphaFoldDB" id="A0AA36GAZ7"/>
<evidence type="ECO:0000313" key="5">
    <source>
        <dbReference type="Proteomes" id="UP001177023"/>
    </source>
</evidence>
<dbReference type="InterPro" id="IPR051681">
    <property type="entry name" value="Ser/Thr_Kinases-Pseudokinases"/>
</dbReference>
<feature type="non-terminal residue" evidence="4">
    <location>
        <position position="321"/>
    </location>
</feature>
<keyword evidence="1" id="KW-0067">ATP-binding</keyword>
<dbReference type="InterPro" id="IPR017441">
    <property type="entry name" value="Protein_kinase_ATP_BS"/>
</dbReference>
<feature type="compositionally biased region" description="Polar residues" evidence="2">
    <location>
        <begin position="46"/>
        <end position="71"/>
    </location>
</feature>
<keyword evidence="5" id="KW-1185">Reference proteome</keyword>
<dbReference type="InterPro" id="IPR011009">
    <property type="entry name" value="Kinase-like_dom_sf"/>
</dbReference>
<dbReference type="GO" id="GO:0005524">
    <property type="term" value="F:ATP binding"/>
    <property type="evidence" value="ECO:0007669"/>
    <property type="project" value="UniProtKB-UniRule"/>
</dbReference>
<evidence type="ECO:0000259" key="3">
    <source>
        <dbReference type="PROSITE" id="PS50011"/>
    </source>
</evidence>
<comment type="caution">
    <text evidence="4">The sequence shown here is derived from an EMBL/GenBank/DDBJ whole genome shotgun (WGS) entry which is preliminary data.</text>
</comment>
<dbReference type="PANTHER" id="PTHR44329:SF253">
    <property type="entry name" value="KINASE SUPPRESSOR OF RAS 2"/>
    <property type="match status" value="1"/>
</dbReference>
<dbReference type="InterPro" id="IPR000719">
    <property type="entry name" value="Prot_kinase_dom"/>
</dbReference>
<evidence type="ECO:0000313" key="4">
    <source>
        <dbReference type="EMBL" id="CAJ0578960.1"/>
    </source>
</evidence>
<evidence type="ECO:0000256" key="1">
    <source>
        <dbReference type="PROSITE-ProRule" id="PRU10141"/>
    </source>
</evidence>
<keyword evidence="1" id="KW-0547">Nucleotide-binding</keyword>
<name>A0AA36GAZ7_9BILA</name>
<evidence type="ECO:0000256" key="2">
    <source>
        <dbReference type="SAM" id="MobiDB-lite"/>
    </source>
</evidence>
<organism evidence="4 5">
    <name type="scientific">Mesorhabditis spiculigera</name>
    <dbReference type="NCBI Taxonomy" id="96644"/>
    <lineage>
        <taxon>Eukaryota</taxon>
        <taxon>Metazoa</taxon>
        <taxon>Ecdysozoa</taxon>
        <taxon>Nematoda</taxon>
        <taxon>Chromadorea</taxon>
        <taxon>Rhabditida</taxon>
        <taxon>Rhabditina</taxon>
        <taxon>Rhabditomorpha</taxon>
        <taxon>Rhabditoidea</taxon>
        <taxon>Rhabditidae</taxon>
        <taxon>Mesorhabditinae</taxon>
        <taxon>Mesorhabditis</taxon>
    </lineage>
</organism>
<dbReference type="EMBL" id="CATQJA010002655">
    <property type="protein sequence ID" value="CAJ0578960.1"/>
    <property type="molecule type" value="Genomic_DNA"/>
</dbReference>
<protein>
    <recommendedName>
        <fullName evidence="3">Protein kinase domain-containing protein</fullName>
    </recommendedName>
</protein>
<sequence length="321" mass="36544">MMNLAQPSPYLSTLPSRTLERKFTFPDSVPELPDIVLAESADEKSSNSLPVESEDSQTTVQESSNTAQASPSIDGDDTAIPFAASDGSRMSHTWDRNRWNMKGERTLIGKGRFGEVRRGNYFGDVAVKFLNMEHVDEMKRLEEFKKEVANFKSVRHDNIVMFMGFCFDEHSLGIVTGLCNMQRMSYPPRKFGILTPSYWLPYLAPELIREISGDYRELSFSEQSDVFAFGTIWFELVKGKIPWKGYHPDLIVWRVGNGCKPPLEQIVPTNDLAEILCRCWKFNPFDRPSFPEIVGQLQAIPKVTFERSPSHPGLRSFESII</sequence>
<proteinExistence type="predicted"/>
<dbReference type="PROSITE" id="PS00107">
    <property type="entry name" value="PROTEIN_KINASE_ATP"/>
    <property type="match status" value="1"/>
</dbReference>
<dbReference type="GO" id="GO:0004674">
    <property type="term" value="F:protein serine/threonine kinase activity"/>
    <property type="evidence" value="ECO:0007669"/>
    <property type="project" value="TreeGrafter"/>
</dbReference>
<dbReference type="Proteomes" id="UP001177023">
    <property type="component" value="Unassembled WGS sequence"/>
</dbReference>
<dbReference type="InterPro" id="IPR001245">
    <property type="entry name" value="Ser-Thr/Tyr_kinase_cat_dom"/>
</dbReference>
<feature type="binding site" evidence="1">
    <location>
        <position position="128"/>
    </location>
    <ligand>
        <name>ATP</name>
        <dbReference type="ChEBI" id="CHEBI:30616"/>
    </ligand>
</feature>
<dbReference type="Pfam" id="PF07714">
    <property type="entry name" value="PK_Tyr_Ser-Thr"/>
    <property type="match status" value="2"/>
</dbReference>
<dbReference type="PROSITE" id="PS50011">
    <property type="entry name" value="PROTEIN_KINASE_DOM"/>
    <property type="match status" value="1"/>
</dbReference>
<dbReference type="SUPFAM" id="SSF56112">
    <property type="entry name" value="Protein kinase-like (PK-like)"/>
    <property type="match status" value="1"/>
</dbReference>
<feature type="domain" description="Protein kinase" evidence="3">
    <location>
        <begin position="1"/>
        <end position="314"/>
    </location>
</feature>
<feature type="region of interest" description="Disordered" evidence="2">
    <location>
        <begin position="34"/>
        <end position="91"/>
    </location>
</feature>
<gene>
    <name evidence="4" type="ORF">MSPICULIGERA_LOCUS17198</name>
</gene>
<accession>A0AA36GAZ7</accession>
<reference evidence="4" key="1">
    <citation type="submission" date="2023-06" db="EMBL/GenBank/DDBJ databases">
        <authorList>
            <person name="Delattre M."/>
        </authorList>
    </citation>
    <scope>NUCLEOTIDE SEQUENCE</scope>
    <source>
        <strain evidence="4">AF72</strain>
    </source>
</reference>